<dbReference type="InterPro" id="IPR036390">
    <property type="entry name" value="WH_DNA-bd_sf"/>
</dbReference>
<name>A0A1W2CJZ0_9PSEU</name>
<gene>
    <name evidence="1" type="ORF">SAMN05660733_02121</name>
</gene>
<dbReference type="AlphaFoldDB" id="A0A1W2CJZ0"/>
<dbReference type="Gene3D" id="1.10.10.10">
    <property type="entry name" value="Winged helix-like DNA-binding domain superfamily/Winged helix DNA-binding domain"/>
    <property type="match status" value="1"/>
</dbReference>
<evidence type="ECO:0000313" key="1">
    <source>
        <dbReference type="EMBL" id="SMC85557.1"/>
    </source>
</evidence>
<protein>
    <submittedName>
        <fullName evidence="1">Uncharacterized protein</fullName>
    </submittedName>
</protein>
<evidence type="ECO:0000313" key="2">
    <source>
        <dbReference type="Proteomes" id="UP000192840"/>
    </source>
</evidence>
<dbReference type="Proteomes" id="UP000192840">
    <property type="component" value="Unassembled WGS sequence"/>
</dbReference>
<keyword evidence="2" id="KW-1185">Reference proteome</keyword>
<dbReference type="InterPro" id="IPR036388">
    <property type="entry name" value="WH-like_DNA-bd_sf"/>
</dbReference>
<reference evidence="2" key="1">
    <citation type="submission" date="2017-04" db="EMBL/GenBank/DDBJ databases">
        <authorList>
            <person name="Varghese N."/>
            <person name="Submissions S."/>
        </authorList>
    </citation>
    <scope>NUCLEOTIDE SEQUENCE [LARGE SCALE GENOMIC DNA]</scope>
    <source>
        <strain evidence="2">DSM 44073</strain>
    </source>
</reference>
<accession>A0A1W2CJZ0</accession>
<organism evidence="1 2">
    <name type="scientific">Lentzea albidocapillata</name>
    <dbReference type="NCBI Taxonomy" id="40571"/>
    <lineage>
        <taxon>Bacteria</taxon>
        <taxon>Bacillati</taxon>
        <taxon>Actinomycetota</taxon>
        <taxon>Actinomycetes</taxon>
        <taxon>Pseudonocardiales</taxon>
        <taxon>Pseudonocardiaceae</taxon>
        <taxon>Lentzea</taxon>
    </lineage>
</organism>
<sequence length="94" mass="10524">MTPLHINDRYHAILSILCGAPATSFTVRELTNKIPGGNETTVRKHVMQLYEAGYVLRKLPDGRDPGIPRYLFQLNSAAEKYARAQIDWRAAAAL</sequence>
<dbReference type="SUPFAM" id="SSF46785">
    <property type="entry name" value="Winged helix' DNA-binding domain"/>
    <property type="match status" value="1"/>
</dbReference>
<dbReference type="EMBL" id="FWYC01000005">
    <property type="protein sequence ID" value="SMC85557.1"/>
    <property type="molecule type" value="Genomic_DNA"/>
</dbReference>
<proteinExistence type="predicted"/>